<proteinExistence type="predicted"/>
<dbReference type="AlphaFoldDB" id="A0ABD3CUI6"/>
<dbReference type="SUPFAM" id="SSF53098">
    <property type="entry name" value="Ribonuclease H-like"/>
    <property type="match status" value="1"/>
</dbReference>
<dbReference type="PANTHER" id="PTHR32166:SF74">
    <property type="entry name" value="OS05G0256350 PROTEIN"/>
    <property type="match status" value="1"/>
</dbReference>
<evidence type="ECO:0000256" key="1">
    <source>
        <dbReference type="SAM" id="MobiDB-lite"/>
    </source>
</evidence>
<feature type="domain" description="HAT C-terminal dimerisation" evidence="3">
    <location>
        <begin position="447"/>
        <end position="520"/>
    </location>
</feature>
<dbReference type="PANTHER" id="PTHR32166">
    <property type="entry name" value="OSJNBA0013A04.12 PROTEIN"/>
    <property type="match status" value="1"/>
</dbReference>
<evidence type="ECO:0000259" key="2">
    <source>
        <dbReference type="Pfam" id="PF04937"/>
    </source>
</evidence>
<gene>
    <name evidence="4" type="ORF">CASFOL_022824</name>
</gene>
<protein>
    <recommendedName>
        <fullName evidence="6">DUF659 domain-containing protein</fullName>
    </recommendedName>
</protein>
<sequence>MGPIDLFFKKDVEAEKRKIAGSSKEQQLQYANAKKQLRDDAVQKFAHWLYDAGLPFNAVNYTESLKDAIEAIGAYGPGIKLPSYHEMRVTCLKRAVEATKEKLKGHDEEIVRTGCSLMADGWTDRKGRSLINFLVNTPKGSVFVESVDASAYSHTAEKMFDLLDKFVKKIGPEHVVQVITDSASNMRKAGEKLMDEYKHLYWTPCAAHCMDLILEDIFKRPELKKTHERAITVTGYIYNRTMLLSMFRQFSKEIDLVRAGKTRFATALLTLRSFHTHKECLRKLFTSEEWSKSSYAKQQAGKNVKSIIMMDNFWRNVVYCVKFGAPLMEVLRRVDGERKPAMGYIYKSMEIFKEKISLSFKGNEKKYEAIFKIIDKRWECQLHQELHAAGYLLNPAYYYKDSGIEKNPNIMNGFWNCVERLITDLIVEIGNELPVYKRAEGSFERNAATLQRETSSPAEWWSNFGSSTPNLQQFAIKVLSLTCSSSGCERNWSIFEHLHSKKRNRLEQDRLNDLVYVKYNRALIRRYNLRDRLDPIVLDNNTLGDGNEWLSGEMDEDEDELVHEDDDLTWRAVSDAMGVDEPNYNFRGRSSKTIGSSGLRSSGRSSGVQNKKTKKTISSIGSSISAYEVEGGDKEDDMNDELNFDSSDDGGEDVGLDIGEDGSEDSDDNLDIEDEDIMDEHDD</sequence>
<feature type="compositionally biased region" description="Acidic residues" evidence="1">
    <location>
        <begin position="633"/>
        <end position="683"/>
    </location>
</feature>
<evidence type="ECO:0000259" key="3">
    <source>
        <dbReference type="Pfam" id="PF05699"/>
    </source>
</evidence>
<evidence type="ECO:0000313" key="5">
    <source>
        <dbReference type="Proteomes" id="UP001632038"/>
    </source>
</evidence>
<name>A0ABD3CUI6_9LAMI</name>
<feature type="compositionally biased region" description="Low complexity" evidence="1">
    <location>
        <begin position="595"/>
        <end position="607"/>
    </location>
</feature>
<comment type="caution">
    <text evidence="4">The sequence shown here is derived from an EMBL/GenBank/DDBJ whole genome shotgun (WGS) entry which is preliminary data.</text>
</comment>
<dbReference type="Pfam" id="PF04937">
    <property type="entry name" value="DUF659"/>
    <property type="match status" value="1"/>
</dbReference>
<evidence type="ECO:0000313" key="4">
    <source>
        <dbReference type="EMBL" id="KAL3633297.1"/>
    </source>
</evidence>
<dbReference type="Proteomes" id="UP001632038">
    <property type="component" value="Unassembled WGS sequence"/>
</dbReference>
<feature type="region of interest" description="Disordered" evidence="1">
    <location>
        <begin position="581"/>
        <end position="683"/>
    </location>
</feature>
<dbReference type="InterPro" id="IPR007021">
    <property type="entry name" value="DUF659"/>
</dbReference>
<keyword evidence="5" id="KW-1185">Reference proteome</keyword>
<dbReference type="Pfam" id="PF05699">
    <property type="entry name" value="Dimer_Tnp_hAT"/>
    <property type="match status" value="1"/>
</dbReference>
<dbReference type="InterPro" id="IPR012337">
    <property type="entry name" value="RNaseH-like_sf"/>
</dbReference>
<feature type="compositionally biased region" description="Low complexity" evidence="1">
    <location>
        <begin position="616"/>
        <end position="625"/>
    </location>
</feature>
<organism evidence="4 5">
    <name type="scientific">Castilleja foliolosa</name>
    <dbReference type="NCBI Taxonomy" id="1961234"/>
    <lineage>
        <taxon>Eukaryota</taxon>
        <taxon>Viridiplantae</taxon>
        <taxon>Streptophyta</taxon>
        <taxon>Embryophyta</taxon>
        <taxon>Tracheophyta</taxon>
        <taxon>Spermatophyta</taxon>
        <taxon>Magnoliopsida</taxon>
        <taxon>eudicotyledons</taxon>
        <taxon>Gunneridae</taxon>
        <taxon>Pentapetalae</taxon>
        <taxon>asterids</taxon>
        <taxon>lamiids</taxon>
        <taxon>Lamiales</taxon>
        <taxon>Orobanchaceae</taxon>
        <taxon>Pedicularideae</taxon>
        <taxon>Castillejinae</taxon>
        <taxon>Castilleja</taxon>
    </lineage>
</organism>
<dbReference type="EMBL" id="JAVIJP010000030">
    <property type="protein sequence ID" value="KAL3633297.1"/>
    <property type="molecule type" value="Genomic_DNA"/>
</dbReference>
<feature type="domain" description="DUF659" evidence="2">
    <location>
        <begin position="82"/>
        <end position="230"/>
    </location>
</feature>
<reference evidence="5" key="1">
    <citation type="journal article" date="2024" name="IScience">
        <title>Strigolactones Initiate the Formation of Haustorium-like Structures in Castilleja.</title>
        <authorList>
            <person name="Buerger M."/>
            <person name="Peterson D."/>
            <person name="Chory J."/>
        </authorList>
    </citation>
    <scope>NUCLEOTIDE SEQUENCE [LARGE SCALE GENOMIC DNA]</scope>
</reference>
<dbReference type="InterPro" id="IPR008906">
    <property type="entry name" value="HATC_C_dom"/>
</dbReference>
<accession>A0ABD3CUI6</accession>
<evidence type="ECO:0008006" key="6">
    <source>
        <dbReference type="Google" id="ProtNLM"/>
    </source>
</evidence>